<protein>
    <recommendedName>
        <fullName evidence="3">CRISPR-associated protein</fullName>
    </recommendedName>
</protein>
<keyword evidence="2" id="KW-1185">Reference proteome</keyword>
<dbReference type="Gene3D" id="3.40.50.10770">
    <property type="entry name" value="Hypothetical protein VC1899 like domain (Restriction endonuclease-like)"/>
    <property type="match status" value="1"/>
</dbReference>
<organism evidence="1 2">
    <name type="scientific">Methanolapillus millepedarum</name>
    <dbReference type="NCBI Taxonomy" id="3028296"/>
    <lineage>
        <taxon>Archaea</taxon>
        <taxon>Methanobacteriati</taxon>
        <taxon>Methanobacteriota</taxon>
        <taxon>Stenosarchaea group</taxon>
        <taxon>Methanomicrobia</taxon>
        <taxon>Methanosarcinales</taxon>
        <taxon>Methanosarcinaceae</taxon>
        <taxon>Methanolapillus</taxon>
    </lineage>
</organism>
<reference evidence="1 2" key="1">
    <citation type="submission" date="2023-07" db="EMBL/GenBank/DDBJ databases">
        <title>Closed genoem sequence of Methanosarcinaceae archaeon Ac7.</title>
        <authorList>
            <person name="Poehlein A."/>
            <person name="Protasov E."/>
            <person name="Platt K."/>
            <person name="Reeh H."/>
            <person name="Daniel R."/>
            <person name="Brune A."/>
        </authorList>
    </citation>
    <scope>NUCLEOTIDE SEQUENCE [LARGE SCALE GENOMIC DNA]</scope>
    <source>
        <strain evidence="1 2">Ac7</strain>
    </source>
</reference>
<dbReference type="EMBL" id="CP131060">
    <property type="protein sequence ID" value="WNY25251.1"/>
    <property type="molecule type" value="Genomic_DNA"/>
</dbReference>
<proteinExistence type="predicted"/>
<evidence type="ECO:0008006" key="3">
    <source>
        <dbReference type="Google" id="ProtNLM"/>
    </source>
</evidence>
<evidence type="ECO:0000313" key="2">
    <source>
        <dbReference type="Proteomes" id="UP001303587"/>
    </source>
</evidence>
<name>A0AA96ZVB8_9EURY</name>
<gene>
    <name evidence="1" type="ORF">MsAc7_07970</name>
</gene>
<evidence type="ECO:0000313" key="1">
    <source>
        <dbReference type="EMBL" id="WNY25251.1"/>
    </source>
</evidence>
<dbReference type="Proteomes" id="UP001303587">
    <property type="component" value="Chromosome"/>
</dbReference>
<dbReference type="RefSeq" id="WP_338103289.1">
    <property type="nucleotide sequence ID" value="NZ_CP131060.1"/>
</dbReference>
<sequence>MNGMCKQSANISKIYLLNVGISKEHIEKTILSLNIENVILFSSVQMRDDTISYAGHLKEIGLNVLDMVFVDPFTEKSVDEMIQSMLRIVDQYPSDDIEIIAGLTGGTNLMAISLGIVAFIKGLRCNYVLNKDADFIISINTFEKLSPEMTLIDVESYFKGGF</sequence>
<dbReference type="AlphaFoldDB" id="A0AA96ZVB8"/>
<accession>A0AA96ZVB8</accession>
<dbReference type="GeneID" id="89229911"/>